<dbReference type="AlphaFoldDB" id="A0A4V2Z598"/>
<dbReference type="EMBL" id="SMLD01000300">
    <property type="protein sequence ID" value="TDE21340.1"/>
    <property type="molecule type" value="Genomic_DNA"/>
</dbReference>
<keyword evidence="3" id="KW-1185">Reference proteome</keyword>
<accession>A0A4V2Z598</accession>
<proteinExistence type="predicted"/>
<evidence type="ECO:0000256" key="1">
    <source>
        <dbReference type="SAM" id="Phobius"/>
    </source>
</evidence>
<organism evidence="2 3">
    <name type="scientific">Nonomuraea mesophila</name>
    <dbReference type="NCBI Taxonomy" id="2530382"/>
    <lineage>
        <taxon>Bacteria</taxon>
        <taxon>Bacillati</taxon>
        <taxon>Actinomycetota</taxon>
        <taxon>Actinomycetes</taxon>
        <taxon>Streptosporangiales</taxon>
        <taxon>Streptosporangiaceae</taxon>
        <taxon>Nonomuraea</taxon>
    </lineage>
</organism>
<sequence length="114" mass="12823">MVEVLGAIGSLTVVVLLIVMAVLLVAAVAMVTFVMMAAVMMNWRGVWRRLGRGDRGLELKLSGSAVPARRRAELRGGTPRVRRRFRLGVRPAERGHLHRVRLRDHRPSERHSKI</sequence>
<gene>
    <name evidence="2" type="ORF">E1295_46790</name>
</gene>
<name>A0A4V2Z598_9ACTN</name>
<comment type="caution">
    <text evidence="2">The sequence shown here is derived from an EMBL/GenBank/DDBJ whole genome shotgun (WGS) entry which is preliminary data.</text>
</comment>
<protein>
    <submittedName>
        <fullName evidence="2">Uncharacterized protein</fullName>
    </submittedName>
</protein>
<reference evidence="2 3" key="1">
    <citation type="submission" date="2019-03" db="EMBL/GenBank/DDBJ databases">
        <title>Draft genome sequences of novel Actinobacteria.</title>
        <authorList>
            <person name="Sahin N."/>
            <person name="Ay H."/>
            <person name="Saygin H."/>
        </authorList>
    </citation>
    <scope>NUCLEOTIDE SEQUENCE [LARGE SCALE GENOMIC DNA]</scope>
    <source>
        <strain evidence="2 3">6K102</strain>
    </source>
</reference>
<keyword evidence="1" id="KW-0472">Membrane</keyword>
<evidence type="ECO:0000313" key="2">
    <source>
        <dbReference type="EMBL" id="TDE21340.1"/>
    </source>
</evidence>
<keyword evidence="1" id="KW-1133">Transmembrane helix</keyword>
<feature type="transmembrane region" description="Helical" evidence="1">
    <location>
        <begin position="6"/>
        <end position="39"/>
    </location>
</feature>
<dbReference type="RefSeq" id="WP_132641661.1">
    <property type="nucleotide sequence ID" value="NZ_SMLD01000300.1"/>
</dbReference>
<keyword evidence="1" id="KW-0812">Transmembrane</keyword>
<dbReference type="Proteomes" id="UP000295136">
    <property type="component" value="Unassembled WGS sequence"/>
</dbReference>
<evidence type="ECO:0000313" key="3">
    <source>
        <dbReference type="Proteomes" id="UP000295136"/>
    </source>
</evidence>